<reference evidence="3" key="2">
    <citation type="submission" date="2022-03" db="EMBL/GenBank/DDBJ databases">
        <title>Draft title - Genomic analysis of global carrot germplasm unveils the trajectory of domestication and the origin of high carotenoid orange carrot.</title>
        <authorList>
            <person name="Iorizzo M."/>
            <person name="Ellison S."/>
            <person name="Senalik D."/>
            <person name="Macko-Podgorni A."/>
            <person name="Grzebelus D."/>
            <person name="Bostan H."/>
            <person name="Rolling W."/>
            <person name="Curaba J."/>
            <person name="Simon P."/>
        </authorList>
    </citation>
    <scope>NUCLEOTIDE SEQUENCE</scope>
    <source>
        <tissue evidence="3">Leaf</tissue>
    </source>
</reference>
<dbReference type="Gramene" id="KZN11925">
    <property type="protein sequence ID" value="KZN11925"/>
    <property type="gene ID" value="DCAR_004581"/>
</dbReference>
<evidence type="ECO:0000313" key="4">
    <source>
        <dbReference type="Proteomes" id="UP000077755"/>
    </source>
</evidence>
<evidence type="ECO:0000313" key="2">
    <source>
        <dbReference type="EMBL" id="KZN11925.1"/>
    </source>
</evidence>
<dbReference type="EMBL" id="CP093343">
    <property type="protein sequence ID" value="WOG85771.1"/>
    <property type="molecule type" value="Genomic_DNA"/>
</dbReference>
<dbReference type="AlphaFoldDB" id="A0A166J9A2"/>
<evidence type="ECO:0000256" key="1">
    <source>
        <dbReference type="SAM" id="MobiDB-lite"/>
    </source>
</evidence>
<dbReference type="Proteomes" id="UP000077755">
    <property type="component" value="Chromosome 1"/>
</dbReference>
<gene>
    <name evidence="2" type="ORF">DCAR_004581</name>
    <name evidence="3" type="ORF">DCAR_0104964</name>
</gene>
<protein>
    <submittedName>
        <fullName evidence="2">Uncharacterized protein</fullName>
    </submittedName>
</protein>
<reference evidence="2" key="1">
    <citation type="journal article" date="2016" name="Nat. Genet.">
        <title>A high-quality carrot genome assembly provides new insights into carotenoid accumulation and asterid genome evolution.</title>
        <authorList>
            <person name="Iorizzo M."/>
            <person name="Ellison S."/>
            <person name="Senalik D."/>
            <person name="Zeng P."/>
            <person name="Satapoomin P."/>
            <person name="Huang J."/>
            <person name="Bowman M."/>
            <person name="Iovene M."/>
            <person name="Sanseverino W."/>
            <person name="Cavagnaro P."/>
            <person name="Yildiz M."/>
            <person name="Macko-Podgorni A."/>
            <person name="Moranska E."/>
            <person name="Grzebelus E."/>
            <person name="Grzebelus D."/>
            <person name="Ashrafi H."/>
            <person name="Zheng Z."/>
            <person name="Cheng S."/>
            <person name="Spooner D."/>
            <person name="Van Deynze A."/>
            <person name="Simon P."/>
        </authorList>
    </citation>
    <scope>NUCLEOTIDE SEQUENCE [LARGE SCALE GENOMIC DNA]</scope>
    <source>
        <tissue evidence="2">Leaf</tissue>
    </source>
</reference>
<feature type="compositionally biased region" description="Low complexity" evidence="1">
    <location>
        <begin position="1"/>
        <end position="11"/>
    </location>
</feature>
<feature type="region of interest" description="Disordered" evidence="1">
    <location>
        <begin position="1"/>
        <end position="25"/>
    </location>
</feature>
<sequence>MDNVSSSSSNSDMDHTPKEGAGTLTNWRGGYILHRTAPNADDGVSSYCSSIKPHQLTSFHLLRSFTSSNPSTCMTSSSRILMSSLSKTASH</sequence>
<proteinExistence type="predicted"/>
<dbReference type="EMBL" id="LNRQ01000001">
    <property type="protein sequence ID" value="KZN11925.1"/>
    <property type="molecule type" value="Genomic_DNA"/>
</dbReference>
<organism evidence="2">
    <name type="scientific">Daucus carota subsp. sativus</name>
    <name type="common">Carrot</name>
    <dbReference type="NCBI Taxonomy" id="79200"/>
    <lineage>
        <taxon>Eukaryota</taxon>
        <taxon>Viridiplantae</taxon>
        <taxon>Streptophyta</taxon>
        <taxon>Embryophyta</taxon>
        <taxon>Tracheophyta</taxon>
        <taxon>Spermatophyta</taxon>
        <taxon>Magnoliopsida</taxon>
        <taxon>eudicotyledons</taxon>
        <taxon>Gunneridae</taxon>
        <taxon>Pentapetalae</taxon>
        <taxon>asterids</taxon>
        <taxon>campanulids</taxon>
        <taxon>Apiales</taxon>
        <taxon>Apiaceae</taxon>
        <taxon>Apioideae</taxon>
        <taxon>Scandiceae</taxon>
        <taxon>Daucinae</taxon>
        <taxon>Daucus</taxon>
        <taxon>Daucus sect. Daucus</taxon>
    </lineage>
</organism>
<accession>A0A166J9A2</accession>
<name>A0A166J9A2_DAUCS</name>
<evidence type="ECO:0000313" key="3">
    <source>
        <dbReference type="EMBL" id="WOG85771.1"/>
    </source>
</evidence>
<keyword evidence="4" id="KW-1185">Reference proteome</keyword>